<keyword evidence="2" id="KW-1185">Reference proteome</keyword>
<evidence type="ECO:0000313" key="1">
    <source>
        <dbReference type="EMBL" id="KAF2623396.1"/>
    </source>
</evidence>
<name>A0ACB6RN90_9PLEO</name>
<dbReference type="Proteomes" id="UP000799754">
    <property type="component" value="Unassembled WGS sequence"/>
</dbReference>
<reference evidence="1" key="1">
    <citation type="journal article" date="2020" name="Stud. Mycol.">
        <title>101 Dothideomycetes genomes: a test case for predicting lifestyles and emergence of pathogens.</title>
        <authorList>
            <person name="Haridas S."/>
            <person name="Albert R."/>
            <person name="Binder M."/>
            <person name="Bloem J."/>
            <person name="Labutti K."/>
            <person name="Salamov A."/>
            <person name="Andreopoulos B."/>
            <person name="Baker S."/>
            <person name="Barry K."/>
            <person name="Bills G."/>
            <person name="Bluhm B."/>
            <person name="Cannon C."/>
            <person name="Castanera R."/>
            <person name="Culley D."/>
            <person name="Daum C."/>
            <person name="Ezra D."/>
            <person name="Gonzalez J."/>
            <person name="Henrissat B."/>
            <person name="Kuo A."/>
            <person name="Liang C."/>
            <person name="Lipzen A."/>
            <person name="Lutzoni F."/>
            <person name="Magnuson J."/>
            <person name="Mondo S."/>
            <person name="Nolan M."/>
            <person name="Ohm R."/>
            <person name="Pangilinan J."/>
            <person name="Park H.-J."/>
            <person name="Ramirez L."/>
            <person name="Alfaro M."/>
            <person name="Sun H."/>
            <person name="Tritt A."/>
            <person name="Yoshinaga Y."/>
            <person name="Zwiers L.-H."/>
            <person name="Turgeon B."/>
            <person name="Goodwin S."/>
            <person name="Spatafora J."/>
            <person name="Crous P."/>
            <person name="Grigoriev I."/>
        </authorList>
    </citation>
    <scope>NUCLEOTIDE SEQUENCE</scope>
    <source>
        <strain evidence="1">CBS 525.71</strain>
    </source>
</reference>
<evidence type="ECO:0000313" key="2">
    <source>
        <dbReference type="Proteomes" id="UP000799754"/>
    </source>
</evidence>
<dbReference type="EMBL" id="MU006737">
    <property type="protein sequence ID" value="KAF2623396.1"/>
    <property type="molecule type" value="Genomic_DNA"/>
</dbReference>
<sequence>MASLTTLEASLSCSWSETIADLLVVYREFDCCDPLARAPTPLPPMFSDDKDDDGQIDIMINKPAQPLEGESVTTSIKTAALEPDTPCPRPNGTAASTFNPRTPEDIRCFAIEFLANSKQSKTVRQDELNIASQGKDNIVSKLEDIVATSEQADTTASLNPGHKLCGASRSADEDVNKVKMLDTPPESPVKVAFGVQTTSPASTISTLSPVPSNLSDQDKDLGIKVSISSCFEATMANWSRSIAFLPHLEALQVCTTPHQRLQLDRRLRLQRLAAWLRKLLRILRASLARQRGRKTVWRTSHCWNCTQGRLCAKVDEGDQLGRRNRKATE</sequence>
<accession>A0ACB6RN90</accession>
<protein>
    <submittedName>
        <fullName evidence="1">Uncharacterized protein</fullName>
    </submittedName>
</protein>
<comment type="caution">
    <text evidence="1">The sequence shown here is derived from an EMBL/GenBank/DDBJ whole genome shotgun (WGS) entry which is preliminary data.</text>
</comment>
<gene>
    <name evidence="1" type="ORF">BU25DRAFT_178567</name>
</gene>
<organism evidence="1 2">
    <name type="scientific">Macroventuria anomochaeta</name>
    <dbReference type="NCBI Taxonomy" id="301207"/>
    <lineage>
        <taxon>Eukaryota</taxon>
        <taxon>Fungi</taxon>
        <taxon>Dikarya</taxon>
        <taxon>Ascomycota</taxon>
        <taxon>Pezizomycotina</taxon>
        <taxon>Dothideomycetes</taxon>
        <taxon>Pleosporomycetidae</taxon>
        <taxon>Pleosporales</taxon>
        <taxon>Pleosporineae</taxon>
        <taxon>Didymellaceae</taxon>
        <taxon>Macroventuria</taxon>
    </lineage>
</organism>
<proteinExistence type="predicted"/>